<organism evidence="2 3">
    <name type="scientific">Oculimacula yallundae</name>
    <dbReference type="NCBI Taxonomy" id="86028"/>
    <lineage>
        <taxon>Eukaryota</taxon>
        <taxon>Fungi</taxon>
        <taxon>Dikarya</taxon>
        <taxon>Ascomycota</taxon>
        <taxon>Pezizomycotina</taxon>
        <taxon>Leotiomycetes</taxon>
        <taxon>Helotiales</taxon>
        <taxon>Ploettnerulaceae</taxon>
        <taxon>Oculimacula</taxon>
    </lineage>
</organism>
<gene>
    <name evidence="2" type="ORF">VTL71DRAFT_15372</name>
</gene>
<dbReference type="Proteomes" id="UP001595075">
    <property type="component" value="Unassembled WGS sequence"/>
</dbReference>
<feature type="domain" description="DUF7587" evidence="1">
    <location>
        <begin position="176"/>
        <end position="325"/>
    </location>
</feature>
<evidence type="ECO:0000259" key="1">
    <source>
        <dbReference type="Pfam" id="PF24494"/>
    </source>
</evidence>
<dbReference type="Pfam" id="PF24494">
    <property type="entry name" value="DUF7587"/>
    <property type="match status" value="1"/>
</dbReference>
<evidence type="ECO:0000313" key="3">
    <source>
        <dbReference type="Proteomes" id="UP001595075"/>
    </source>
</evidence>
<reference evidence="2 3" key="1">
    <citation type="journal article" date="2024" name="Commun. Biol.">
        <title>Comparative genomic analysis of thermophilic fungi reveals convergent evolutionary adaptations and gene losses.</title>
        <authorList>
            <person name="Steindorff A.S."/>
            <person name="Aguilar-Pontes M.V."/>
            <person name="Robinson A.J."/>
            <person name="Andreopoulos B."/>
            <person name="LaButti K."/>
            <person name="Kuo A."/>
            <person name="Mondo S."/>
            <person name="Riley R."/>
            <person name="Otillar R."/>
            <person name="Haridas S."/>
            <person name="Lipzen A."/>
            <person name="Grimwood J."/>
            <person name="Schmutz J."/>
            <person name="Clum A."/>
            <person name="Reid I.D."/>
            <person name="Moisan M.C."/>
            <person name="Butler G."/>
            <person name="Nguyen T.T.M."/>
            <person name="Dewar K."/>
            <person name="Conant G."/>
            <person name="Drula E."/>
            <person name="Henrissat B."/>
            <person name="Hansel C."/>
            <person name="Singer S."/>
            <person name="Hutchinson M.I."/>
            <person name="de Vries R.P."/>
            <person name="Natvig D.O."/>
            <person name="Powell A.J."/>
            <person name="Tsang A."/>
            <person name="Grigoriev I.V."/>
        </authorList>
    </citation>
    <scope>NUCLEOTIDE SEQUENCE [LARGE SCALE GENOMIC DNA]</scope>
    <source>
        <strain evidence="2 3">CBS 494.80</strain>
    </source>
</reference>
<keyword evidence="3" id="KW-1185">Reference proteome</keyword>
<name>A0ABR4CIQ0_9HELO</name>
<sequence length="381" mass="43165">MATYYNQLDLYTNRGENKRALRSKGSVETDEALAQKQLLLDQKNKDNALLNLKSRAVIDRLAERRWAQMYLLHLVSRVTQTQRVMIHFSKYLPGIEALSIDDSKDSGPIIPIIASQKPKYKESVESYLEVLEQRESDARIGMETCWLTLNTLCNALKSGLRNNVYIDIKDHPQDDDVAFRLTKSDSHSKFFADRGDIRCSNWQNFDINQRFKKGGAISHIEECHIVTDYVSISTSPGRTWNYINYINKKQEVTKTPVLPKAQVAIIDLRVLRRLGIAYGSTTTDLGFKHYNKSNDTGVKYATKHHALVIGWLPRQCILGFVSISQFENLLVQSDISSTHEEDLTLPDSEYEKKISFDAIRACLPKTAGVPLSGSGAASEFL</sequence>
<dbReference type="EMBL" id="JAZHXI010000008">
    <property type="protein sequence ID" value="KAL2069034.1"/>
    <property type="molecule type" value="Genomic_DNA"/>
</dbReference>
<dbReference type="InterPro" id="IPR056009">
    <property type="entry name" value="DUF7587"/>
</dbReference>
<proteinExistence type="predicted"/>
<comment type="caution">
    <text evidence="2">The sequence shown here is derived from an EMBL/GenBank/DDBJ whole genome shotgun (WGS) entry which is preliminary data.</text>
</comment>
<accession>A0ABR4CIQ0</accession>
<protein>
    <recommendedName>
        <fullName evidence="1">DUF7587 domain-containing protein</fullName>
    </recommendedName>
</protein>
<evidence type="ECO:0000313" key="2">
    <source>
        <dbReference type="EMBL" id="KAL2069034.1"/>
    </source>
</evidence>